<keyword evidence="14" id="KW-1185">Reference proteome</keyword>
<keyword evidence="6" id="KW-0547">Nucleotide-binding</keyword>
<accession>A0ABC8KWU7</accession>
<dbReference type="InterPro" id="IPR011035">
    <property type="entry name" value="Ribosomal_bL25/Gln-tRNA_synth"/>
</dbReference>
<evidence type="ECO:0000256" key="8">
    <source>
        <dbReference type="ARBA" id="ARBA00022917"/>
    </source>
</evidence>
<name>A0ABC8KWU7_ERUVS</name>
<proteinExistence type="inferred from homology"/>
<comment type="subcellular location">
    <subcellularLocation>
        <location evidence="1">Cytoplasm</location>
    </subcellularLocation>
</comment>
<dbReference type="SUPFAM" id="SSF50715">
    <property type="entry name" value="Ribosomal protein L25-like"/>
    <property type="match status" value="1"/>
</dbReference>
<comment type="similarity">
    <text evidence="2">Belongs to the class-I aminoacyl-tRNA synthetase family. Glutamate--tRNA ligase type 2 subfamily.</text>
</comment>
<dbReference type="InterPro" id="IPR020056">
    <property type="entry name" value="Rbsml_bL25/Gln-tRNA_synth_N"/>
</dbReference>
<dbReference type="GO" id="GO:0005524">
    <property type="term" value="F:ATP binding"/>
    <property type="evidence" value="ECO:0007669"/>
    <property type="project" value="UniProtKB-KW"/>
</dbReference>
<dbReference type="GO" id="GO:0006412">
    <property type="term" value="P:translation"/>
    <property type="evidence" value="ECO:0007669"/>
    <property type="project" value="UniProtKB-KW"/>
</dbReference>
<dbReference type="InterPro" id="IPR050132">
    <property type="entry name" value="Gln/Glu-tRNA_Ligase"/>
</dbReference>
<dbReference type="AlphaFoldDB" id="A0ABC8KWU7"/>
<evidence type="ECO:0000256" key="3">
    <source>
        <dbReference type="ARBA" id="ARBA00012835"/>
    </source>
</evidence>
<keyword evidence="8" id="KW-0648">Protein biosynthesis</keyword>
<evidence type="ECO:0000313" key="14">
    <source>
        <dbReference type="Proteomes" id="UP001642260"/>
    </source>
</evidence>
<evidence type="ECO:0000313" key="13">
    <source>
        <dbReference type="EMBL" id="CAH8361968.1"/>
    </source>
</evidence>
<sequence length="138" mass="15655">MDWGNAIVKEITKDEDGRVTALSGVLNLQGSVKTTKLKLTWLPETNELVKLILTEFDYIIKEKKVEKNDDVDTIANPYTKKETLALGDSNMRNLQRGDVIQLERKGYYRCDVPFVKPSKPIVLFSIPDGRPHQPLSPN</sequence>
<evidence type="ECO:0000256" key="11">
    <source>
        <dbReference type="ARBA" id="ARBA00048351"/>
    </source>
</evidence>
<dbReference type="GO" id="GO:0004818">
    <property type="term" value="F:glutamate-tRNA ligase activity"/>
    <property type="evidence" value="ECO:0007669"/>
    <property type="project" value="UniProtKB-EC"/>
</dbReference>
<evidence type="ECO:0000256" key="7">
    <source>
        <dbReference type="ARBA" id="ARBA00022840"/>
    </source>
</evidence>
<comment type="caution">
    <text evidence="13">The sequence shown here is derived from an EMBL/GenBank/DDBJ whole genome shotgun (WGS) entry which is preliminary data.</text>
</comment>
<dbReference type="Proteomes" id="UP001642260">
    <property type="component" value="Unassembled WGS sequence"/>
</dbReference>
<dbReference type="Pfam" id="PF20974">
    <property type="entry name" value="tRNA-synt_1c_C2"/>
    <property type="match status" value="1"/>
</dbReference>
<dbReference type="FunFam" id="2.40.240.10:FF:000004">
    <property type="entry name" value="Glutamyl-tRNA synthetase, cytoplasmic"/>
    <property type="match status" value="1"/>
</dbReference>
<evidence type="ECO:0000256" key="6">
    <source>
        <dbReference type="ARBA" id="ARBA00022741"/>
    </source>
</evidence>
<dbReference type="Gene3D" id="2.40.240.10">
    <property type="entry name" value="Ribosomal Protein L25, Chain P"/>
    <property type="match status" value="1"/>
</dbReference>
<reference evidence="13 14" key="1">
    <citation type="submission" date="2022-03" db="EMBL/GenBank/DDBJ databases">
        <authorList>
            <person name="Macdonald S."/>
            <person name="Ahmed S."/>
            <person name="Newling K."/>
        </authorList>
    </citation>
    <scope>NUCLEOTIDE SEQUENCE [LARGE SCALE GENOMIC DNA]</scope>
</reference>
<evidence type="ECO:0000256" key="10">
    <source>
        <dbReference type="ARBA" id="ARBA00030865"/>
    </source>
</evidence>
<dbReference type="EMBL" id="CAKOAT010319711">
    <property type="protein sequence ID" value="CAH8361968.1"/>
    <property type="molecule type" value="Genomic_DNA"/>
</dbReference>
<feature type="domain" description="tRNA synthetases class I (E and Q) anti-codon binding" evidence="12">
    <location>
        <begin position="38"/>
        <end position="111"/>
    </location>
</feature>
<dbReference type="EC" id="6.1.1.17" evidence="3"/>
<keyword evidence="4" id="KW-0963">Cytoplasm</keyword>
<evidence type="ECO:0000256" key="1">
    <source>
        <dbReference type="ARBA" id="ARBA00004496"/>
    </source>
</evidence>
<keyword evidence="9" id="KW-0030">Aminoacyl-tRNA synthetase</keyword>
<evidence type="ECO:0000256" key="5">
    <source>
        <dbReference type="ARBA" id="ARBA00022598"/>
    </source>
</evidence>
<gene>
    <name evidence="13" type="ORF">ERUC_LOCUS27724</name>
</gene>
<dbReference type="InterPro" id="IPR049437">
    <property type="entry name" value="tRNA-synt_1c_C2"/>
</dbReference>
<evidence type="ECO:0000256" key="9">
    <source>
        <dbReference type="ARBA" id="ARBA00023146"/>
    </source>
</evidence>
<comment type="catalytic activity">
    <reaction evidence="11">
        <text>tRNA(Glu) + L-glutamate + ATP = L-glutamyl-tRNA(Glu) + AMP + diphosphate</text>
        <dbReference type="Rhea" id="RHEA:23540"/>
        <dbReference type="Rhea" id="RHEA-COMP:9663"/>
        <dbReference type="Rhea" id="RHEA-COMP:9680"/>
        <dbReference type="ChEBI" id="CHEBI:29985"/>
        <dbReference type="ChEBI" id="CHEBI:30616"/>
        <dbReference type="ChEBI" id="CHEBI:33019"/>
        <dbReference type="ChEBI" id="CHEBI:78442"/>
        <dbReference type="ChEBI" id="CHEBI:78520"/>
        <dbReference type="ChEBI" id="CHEBI:456215"/>
        <dbReference type="EC" id="6.1.1.17"/>
    </reaction>
</comment>
<dbReference type="PANTHER" id="PTHR43097:SF5">
    <property type="entry name" value="GLUTAMATE--TRNA LIGASE"/>
    <property type="match status" value="1"/>
</dbReference>
<evidence type="ECO:0000256" key="4">
    <source>
        <dbReference type="ARBA" id="ARBA00022490"/>
    </source>
</evidence>
<dbReference type="GO" id="GO:0005737">
    <property type="term" value="C:cytoplasm"/>
    <property type="evidence" value="ECO:0007669"/>
    <property type="project" value="UniProtKB-SubCell"/>
</dbReference>
<keyword evidence="5" id="KW-0436">Ligase</keyword>
<keyword evidence="7" id="KW-0067">ATP-binding</keyword>
<dbReference type="PANTHER" id="PTHR43097">
    <property type="entry name" value="GLUTAMINE-TRNA LIGASE"/>
    <property type="match status" value="1"/>
</dbReference>
<organism evidence="13 14">
    <name type="scientific">Eruca vesicaria subsp. sativa</name>
    <name type="common">Garden rocket</name>
    <name type="synonym">Eruca sativa</name>
    <dbReference type="NCBI Taxonomy" id="29727"/>
    <lineage>
        <taxon>Eukaryota</taxon>
        <taxon>Viridiplantae</taxon>
        <taxon>Streptophyta</taxon>
        <taxon>Embryophyta</taxon>
        <taxon>Tracheophyta</taxon>
        <taxon>Spermatophyta</taxon>
        <taxon>Magnoliopsida</taxon>
        <taxon>eudicotyledons</taxon>
        <taxon>Gunneridae</taxon>
        <taxon>Pentapetalae</taxon>
        <taxon>rosids</taxon>
        <taxon>malvids</taxon>
        <taxon>Brassicales</taxon>
        <taxon>Brassicaceae</taxon>
        <taxon>Brassiceae</taxon>
        <taxon>Eruca</taxon>
    </lineage>
</organism>
<evidence type="ECO:0000256" key="2">
    <source>
        <dbReference type="ARBA" id="ARBA00008927"/>
    </source>
</evidence>
<evidence type="ECO:0000259" key="12">
    <source>
        <dbReference type="Pfam" id="PF20974"/>
    </source>
</evidence>
<protein>
    <recommendedName>
        <fullName evidence="3">glutamate--tRNA ligase</fullName>
        <ecNumber evidence="3">6.1.1.17</ecNumber>
    </recommendedName>
    <alternativeName>
        <fullName evidence="10">Glutamyl-tRNA synthetase</fullName>
    </alternativeName>
</protein>